<sequence>MDASLIAPDFLLPQVSRRKFLVAALSLASLAVFDPWAVVHAAGGDAGLDAFMRVSKLVSKDASNPMTGAALYQALKRSDREFDANLGRLVTWIASTPGTTIEALAESLDGGRQAVMRDTLNKIVSAWYLGVVGFQTCAYESALMFRPTDDVLSPPSYVRRGPLYWAASIQLPPN</sequence>
<keyword evidence="2" id="KW-1185">Reference proteome</keyword>
<dbReference type="RefSeq" id="WP_404545076.1">
    <property type="nucleotide sequence ID" value="NZ_JADIKJ010000002.1"/>
</dbReference>
<accession>A0ABW8JE37</accession>
<comment type="caution">
    <text evidence="1">The sequence shown here is derived from an EMBL/GenBank/DDBJ whole genome shotgun (WGS) entry which is preliminary data.</text>
</comment>
<dbReference type="EMBL" id="JADIKJ010000002">
    <property type="protein sequence ID" value="MFK2899358.1"/>
    <property type="molecule type" value="Genomic_DNA"/>
</dbReference>
<name>A0ABW8JE37_9GAMM</name>
<proteinExistence type="predicted"/>
<dbReference type="Proteomes" id="UP001620461">
    <property type="component" value="Unassembled WGS sequence"/>
</dbReference>
<evidence type="ECO:0000313" key="1">
    <source>
        <dbReference type="EMBL" id="MFK2899358.1"/>
    </source>
</evidence>
<evidence type="ECO:0008006" key="3">
    <source>
        <dbReference type="Google" id="ProtNLM"/>
    </source>
</evidence>
<gene>
    <name evidence="1" type="ORF">ISP15_03355</name>
</gene>
<evidence type="ECO:0000313" key="2">
    <source>
        <dbReference type="Proteomes" id="UP001620461"/>
    </source>
</evidence>
<protein>
    <recommendedName>
        <fullName evidence="3">D-sorbitol dehydrogenase-like protein</fullName>
    </recommendedName>
</protein>
<organism evidence="1 2">
    <name type="scientific">Dyella jejuensis</name>
    <dbReference type="NCBI Taxonomy" id="1432009"/>
    <lineage>
        <taxon>Bacteria</taxon>
        <taxon>Pseudomonadati</taxon>
        <taxon>Pseudomonadota</taxon>
        <taxon>Gammaproteobacteria</taxon>
        <taxon>Lysobacterales</taxon>
        <taxon>Rhodanobacteraceae</taxon>
        <taxon>Dyella</taxon>
    </lineage>
</organism>
<dbReference type="Pfam" id="PF12318">
    <property type="entry name" value="FAD-SLDH"/>
    <property type="match status" value="1"/>
</dbReference>
<reference evidence="1 2" key="1">
    <citation type="submission" date="2020-10" db="EMBL/GenBank/DDBJ databases">
        <title>Phylogeny of dyella-like bacteria.</title>
        <authorList>
            <person name="Fu J."/>
        </authorList>
    </citation>
    <scope>NUCLEOTIDE SEQUENCE [LARGE SCALE GENOMIC DNA]</scope>
    <source>
        <strain evidence="1 2">JP1</strain>
    </source>
</reference>
<dbReference type="InterPro" id="IPR024651">
    <property type="entry name" value="FAD-SLDH_ssu"/>
</dbReference>